<dbReference type="PANTHER" id="PTHR47953:SF22">
    <property type="entry name" value="CYTOCHROME P450"/>
    <property type="match status" value="1"/>
</dbReference>
<keyword evidence="2" id="KW-0349">Heme</keyword>
<dbReference type="Pfam" id="PF00067">
    <property type="entry name" value="p450"/>
    <property type="match status" value="1"/>
</dbReference>
<dbReference type="PANTHER" id="PTHR47953">
    <property type="entry name" value="OS08G0105600 PROTEIN"/>
    <property type="match status" value="1"/>
</dbReference>
<dbReference type="InterPro" id="IPR036396">
    <property type="entry name" value="Cyt_P450_sf"/>
</dbReference>
<evidence type="ECO:0000256" key="5">
    <source>
        <dbReference type="ARBA" id="ARBA00023004"/>
    </source>
</evidence>
<proteinExistence type="inferred from homology"/>
<dbReference type="InterPro" id="IPR052306">
    <property type="entry name" value="CYP450_71D"/>
</dbReference>
<evidence type="ECO:0000256" key="6">
    <source>
        <dbReference type="ARBA" id="ARBA00023033"/>
    </source>
</evidence>
<dbReference type="SUPFAM" id="SSF48264">
    <property type="entry name" value="Cytochrome P450"/>
    <property type="match status" value="1"/>
</dbReference>
<evidence type="ECO:0000313" key="8">
    <source>
        <dbReference type="Proteomes" id="UP000224567"/>
    </source>
</evidence>
<feature type="non-terminal residue" evidence="7">
    <location>
        <position position="261"/>
    </location>
</feature>
<dbReference type="EMBL" id="MLFT02000004">
    <property type="protein sequence ID" value="PHT50358.1"/>
    <property type="molecule type" value="Genomic_DNA"/>
</dbReference>
<dbReference type="GO" id="GO:0020037">
    <property type="term" value="F:heme binding"/>
    <property type="evidence" value="ECO:0007669"/>
    <property type="project" value="InterPro"/>
</dbReference>
<organism evidence="7 8">
    <name type="scientific">Capsicum baccatum</name>
    <name type="common">Peruvian pepper</name>
    <dbReference type="NCBI Taxonomy" id="33114"/>
    <lineage>
        <taxon>Eukaryota</taxon>
        <taxon>Viridiplantae</taxon>
        <taxon>Streptophyta</taxon>
        <taxon>Embryophyta</taxon>
        <taxon>Tracheophyta</taxon>
        <taxon>Spermatophyta</taxon>
        <taxon>Magnoliopsida</taxon>
        <taxon>eudicotyledons</taxon>
        <taxon>Gunneridae</taxon>
        <taxon>Pentapetalae</taxon>
        <taxon>asterids</taxon>
        <taxon>lamiids</taxon>
        <taxon>Solanales</taxon>
        <taxon>Solanaceae</taxon>
        <taxon>Solanoideae</taxon>
        <taxon>Capsiceae</taxon>
        <taxon>Capsicum</taxon>
    </lineage>
</organism>
<name>A0A2G2WYP0_CAPBA</name>
<reference evidence="7 8" key="1">
    <citation type="journal article" date="2017" name="Genome Biol.">
        <title>New reference genome sequences of hot pepper reveal the massive evolution of plant disease-resistance genes by retroduplication.</title>
        <authorList>
            <person name="Kim S."/>
            <person name="Park J."/>
            <person name="Yeom S.I."/>
            <person name="Kim Y.M."/>
            <person name="Seo E."/>
            <person name="Kim K.T."/>
            <person name="Kim M.S."/>
            <person name="Lee J.M."/>
            <person name="Cheong K."/>
            <person name="Shin H.S."/>
            <person name="Kim S.B."/>
            <person name="Han K."/>
            <person name="Lee J."/>
            <person name="Park M."/>
            <person name="Lee H.A."/>
            <person name="Lee H.Y."/>
            <person name="Lee Y."/>
            <person name="Oh S."/>
            <person name="Lee J.H."/>
            <person name="Choi E."/>
            <person name="Choi E."/>
            <person name="Lee S.E."/>
            <person name="Jeon J."/>
            <person name="Kim H."/>
            <person name="Choi G."/>
            <person name="Song H."/>
            <person name="Lee J."/>
            <person name="Lee S.C."/>
            <person name="Kwon J.K."/>
            <person name="Lee H.Y."/>
            <person name="Koo N."/>
            <person name="Hong Y."/>
            <person name="Kim R.W."/>
            <person name="Kang W.H."/>
            <person name="Huh J.H."/>
            <person name="Kang B.C."/>
            <person name="Yang T.J."/>
            <person name="Lee Y.H."/>
            <person name="Bennetzen J.L."/>
            <person name="Choi D."/>
        </authorList>
    </citation>
    <scope>NUCLEOTIDE SEQUENCE [LARGE SCALE GENOMIC DNA]</scope>
    <source>
        <strain evidence="8">cv. PBC81</strain>
    </source>
</reference>
<keyword evidence="6" id="KW-0503">Monooxygenase</keyword>
<dbReference type="OrthoDB" id="1303496at2759"/>
<evidence type="ECO:0000256" key="2">
    <source>
        <dbReference type="ARBA" id="ARBA00022617"/>
    </source>
</evidence>
<dbReference type="PRINTS" id="PR00463">
    <property type="entry name" value="EP450I"/>
</dbReference>
<dbReference type="GO" id="GO:0016705">
    <property type="term" value="F:oxidoreductase activity, acting on paired donors, with incorporation or reduction of molecular oxygen"/>
    <property type="evidence" value="ECO:0007669"/>
    <property type="project" value="InterPro"/>
</dbReference>
<keyword evidence="3" id="KW-0479">Metal-binding</keyword>
<evidence type="ECO:0000256" key="3">
    <source>
        <dbReference type="ARBA" id="ARBA00022723"/>
    </source>
</evidence>
<dbReference type="Proteomes" id="UP000224567">
    <property type="component" value="Unassembled WGS sequence"/>
</dbReference>
<dbReference type="InterPro" id="IPR001128">
    <property type="entry name" value="Cyt_P450"/>
</dbReference>
<evidence type="ECO:0000256" key="1">
    <source>
        <dbReference type="ARBA" id="ARBA00010617"/>
    </source>
</evidence>
<comment type="similarity">
    <text evidence="1">Belongs to the cytochrome P450 family.</text>
</comment>
<dbReference type="InterPro" id="IPR002401">
    <property type="entry name" value="Cyt_P450_E_grp-I"/>
</dbReference>
<keyword evidence="8" id="KW-1185">Reference proteome</keyword>
<dbReference type="GO" id="GO:0005506">
    <property type="term" value="F:iron ion binding"/>
    <property type="evidence" value="ECO:0007669"/>
    <property type="project" value="InterPro"/>
</dbReference>
<evidence type="ECO:0000256" key="4">
    <source>
        <dbReference type="ARBA" id="ARBA00023002"/>
    </source>
</evidence>
<accession>A0A2G2WYP0</accession>
<comment type="caution">
    <text evidence="7">The sequence shown here is derived from an EMBL/GenBank/DDBJ whole genome shotgun (WGS) entry which is preliminary data.</text>
</comment>
<reference evidence="8" key="2">
    <citation type="journal article" date="2017" name="J. Anim. Genet.">
        <title>Multiple reference genome sequences of hot pepper reveal the massive evolution of plant disease resistance genes by retroduplication.</title>
        <authorList>
            <person name="Kim S."/>
            <person name="Park J."/>
            <person name="Yeom S.-I."/>
            <person name="Kim Y.-M."/>
            <person name="Seo E."/>
            <person name="Kim K.-T."/>
            <person name="Kim M.-S."/>
            <person name="Lee J.M."/>
            <person name="Cheong K."/>
            <person name="Shin H.-S."/>
            <person name="Kim S.-B."/>
            <person name="Han K."/>
            <person name="Lee J."/>
            <person name="Park M."/>
            <person name="Lee H.-A."/>
            <person name="Lee H.-Y."/>
            <person name="Lee Y."/>
            <person name="Oh S."/>
            <person name="Lee J.H."/>
            <person name="Choi E."/>
            <person name="Choi E."/>
            <person name="Lee S.E."/>
            <person name="Jeon J."/>
            <person name="Kim H."/>
            <person name="Choi G."/>
            <person name="Song H."/>
            <person name="Lee J."/>
            <person name="Lee S.-C."/>
            <person name="Kwon J.-K."/>
            <person name="Lee H.-Y."/>
            <person name="Koo N."/>
            <person name="Hong Y."/>
            <person name="Kim R.W."/>
            <person name="Kang W.-H."/>
            <person name="Huh J.H."/>
            <person name="Kang B.-C."/>
            <person name="Yang T.-J."/>
            <person name="Lee Y.-H."/>
            <person name="Bennetzen J.L."/>
            <person name="Choi D."/>
        </authorList>
    </citation>
    <scope>NUCLEOTIDE SEQUENCE [LARGE SCALE GENOMIC DNA]</scope>
    <source>
        <strain evidence="8">cv. PBC81</strain>
    </source>
</reference>
<dbReference type="GO" id="GO:0004497">
    <property type="term" value="F:monooxygenase activity"/>
    <property type="evidence" value="ECO:0007669"/>
    <property type="project" value="UniProtKB-KW"/>
</dbReference>
<sequence length="261" mass="29410">MHVHLGEISTIVVSSPERAKEVMKTQDLIFADRPKITSANIIFYNCTDIGFSSYGDYWRNVQKVCILELLSTKMVKSLASIRQEEISNLISSLYSNTPESLINLSNKIFVFTNTVTCRSVSGKIIYDRNKLIMLVKDIYLLIGGFDLTDLFPSQKWLHSISGMKSKLPKAHSKVDEILEKIIDDHRENRARGKKCNGDSGSEDLVDALLRVMESEEFGSTITNQNIKAVLLDMFLAGTETASPTIIWAFLERQNDLLDPVL</sequence>
<keyword evidence="4" id="KW-0560">Oxidoreductase</keyword>
<evidence type="ECO:0000313" key="7">
    <source>
        <dbReference type="EMBL" id="PHT50358.1"/>
    </source>
</evidence>
<dbReference type="AlphaFoldDB" id="A0A2G2WYP0"/>
<protein>
    <submittedName>
        <fullName evidence="7">Uncharacterized protein</fullName>
    </submittedName>
</protein>
<keyword evidence="5" id="KW-0408">Iron</keyword>
<gene>
    <name evidence="7" type="ORF">CQW23_10105</name>
</gene>
<dbReference type="Gene3D" id="1.10.630.10">
    <property type="entry name" value="Cytochrome P450"/>
    <property type="match status" value="1"/>
</dbReference>